<dbReference type="Proteomes" id="UP000007431">
    <property type="component" value="Unassembled WGS sequence"/>
</dbReference>
<feature type="region of interest" description="Disordered" evidence="1">
    <location>
        <begin position="15"/>
        <end position="64"/>
    </location>
</feature>
<dbReference type="KEGG" id="scm:SCHCO_02736425"/>
<organism evidence="3">
    <name type="scientific">Schizophyllum commune (strain H4-8 / FGSC 9210)</name>
    <name type="common">Split gill fungus</name>
    <dbReference type="NCBI Taxonomy" id="578458"/>
    <lineage>
        <taxon>Eukaryota</taxon>
        <taxon>Fungi</taxon>
        <taxon>Dikarya</taxon>
        <taxon>Basidiomycota</taxon>
        <taxon>Agaricomycotina</taxon>
        <taxon>Agaricomycetes</taxon>
        <taxon>Agaricomycetidae</taxon>
        <taxon>Agaricales</taxon>
        <taxon>Schizophyllaceae</taxon>
        <taxon>Schizophyllum</taxon>
    </lineage>
</organism>
<feature type="non-terminal residue" evidence="2">
    <location>
        <position position="515"/>
    </location>
</feature>
<evidence type="ECO:0000313" key="2">
    <source>
        <dbReference type="EMBL" id="EFI95442.1"/>
    </source>
</evidence>
<name>D8QAP8_SCHCM</name>
<sequence length="515" mass="54873">MLSCTLEDVGAVVRTAGGDGDESRTQMERRGKCGRQLPTTGGAGRKPVFPPPRDPDGRGHEPSAALVRSRTADCPSCSPNVSSTAAPCPSSLVISSILSATRTQKRRELLLDCLSHHHPTQDSSSVFDEAQLVTRAHRFGYGVDGFAPGEREYTTLLISSKSSLSFVSATAAVRVLRTHGKFSSSPHATPTEFIAEATDRRPPSGAIRCVVRCLSPSPALTNVQAPNAESPPRNGPGISVLREKVSPTGSTYPFLSLNSFRCSTTIALFTTTPHRRIPRLIAAFHASSPHFTPHCPISSPIAAFHAHYPSQAPKQRPILSAEGRAAPYNASGEFTVRDTSLELMQKTYDALDCSREATTPSIAARRARLSRSGHLYLSKTSDVSRSSSPHRHHAVALTSLFSLCEQQHGLARQPQQLVLDLGLASASSLLPSVASPLPSVASPLPSVASPRPSYRLKSPSTSLRLASRLTPPPISSPFASLRPKLPRAPQAPQPLLALPQPLQCAPGNAQPPSAF</sequence>
<dbReference type="AlphaFoldDB" id="D8QAP8"/>
<accession>D8QAP8</accession>
<dbReference type="InParanoid" id="D8QAP8"/>
<gene>
    <name evidence="2" type="ORF">SCHCODRAFT_110986</name>
</gene>
<dbReference type="EMBL" id="GL377308">
    <property type="protein sequence ID" value="EFI95442.1"/>
    <property type="molecule type" value="Genomic_DNA"/>
</dbReference>
<feature type="compositionally biased region" description="Basic and acidic residues" evidence="1">
    <location>
        <begin position="21"/>
        <end position="31"/>
    </location>
</feature>
<proteinExistence type="predicted"/>
<feature type="compositionally biased region" description="Low complexity" evidence="1">
    <location>
        <begin position="440"/>
        <end position="453"/>
    </location>
</feature>
<evidence type="ECO:0000313" key="3">
    <source>
        <dbReference type="Proteomes" id="UP000007431"/>
    </source>
</evidence>
<feature type="compositionally biased region" description="Low complexity" evidence="1">
    <location>
        <begin position="481"/>
        <end position="506"/>
    </location>
</feature>
<dbReference type="GeneID" id="9588931"/>
<reference evidence="2 3" key="1">
    <citation type="journal article" date="2010" name="Nat. Biotechnol.">
        <title>Genome sequence of the model mushroom Schizophyllum commune.</title>
        <authorList>
            <person name="Ohm R.A."/>
            <person name="de Jong J.F."/>
            <person name="Lugones L.G."/>
            <person name="Aerts A."/>
            <person name="Kothe E."/>
            <person name="Stajich J.E."/>
            <person name="de Vries R.P."/>
            <person name="Record E."/>
            <person name="Levasseur A."/>
            <person name="Baker S.E."/>
            <person name="Bartholomew K.A."/>
            <person name="Coutinho P.M."/>
            <person name="Erdmann S."/>
            <person name="Fowler T.J."/>
            <person name="Gathman A.C."/>
            <person name="Lombard V."/>
            <person name="Henrissat B."/>
            <person name="Knabe N."/>
            <person name="Kuees U."/>
            <person name="Lilly W.W."/>
            <person name="Lindquist E."/>
            <person name="Lucas S."/>
            <person name="Magnuson J.K."/>
            <person name="Piumi F."/>
            <person name="Raudaskoski M."/>
            <person name="Salamov A."/>
            <person name="Schmutz J."/>
            <person name="Schwarze F.W.M.R."/>
            <person name="vanKuyk P.A."/>
            <person name="Horton J.S."/>
            <person name="Grigoriev I.V."/>
            <person name="Woesten H.A.B."/>
        </authorList>
    </citation>
    <scope>NUCLEOTIDE SEQUENCE [LARGE SCALE GENOMIC DNA]</scope>
    <source>
        <strain evidence="3">H4-8 / FGSC 9210</strain>
    </source>
</reference>
<dbReference type="HOGENOM" id="CLU_529086_0_0_1"/>
<evidence type="ECO:0000256" key="1">
    <source>
        <dbReference type="SAM" id="MobiDB-lite"/>
    </source>
</evidence>
<dbReference type="VEuPathDB" id="FungiDB:SCHCODRAFT_02736425"/>
<feature type="region of interest" description="Disordered" evidence="1">
    <location>
        <begin position="440"/>
        <end position="515"/>
    </location>
</feature>
<keyword evidence="3" id="KW-1185">Reference proteome</keyword>
<protein>
    <submittedName>
        <fullName evidence="2">Uncharacterized protein</fullName>
    </submittedName>
</protein>